<feature type="domain" description="RNA polymerase sigma factor 70 region 4 type 2" evidence="7">
    <location>
        <begin position="102"/>
        <end position="145"/>
    </location>
</feature>
<keyword evidence="9" id="KW-1185">Reference proteome</keyword>
<dbReference type="GO" id="GO:0003677">
    <property type="term" value="F:DNA binding"/>
    <property type="evidence" value="ECO:0007669"/>
    <property type="project" value="UniProtKB-KW"/>
</dbReference>
<dbReference type="AlphaFoldDB" id="A0A173LL01"/>
<evidence type="ECO:0000259" key="6">
    <source>
        <dbReference type="Pfam" id="PF04542"/>
    </source>
</evidence>
<dbReference type="Gene3D" id="1.10.1740.10">
    <property type="match status" value="1"/>
</dbReference>
<name>A0A173LL01_9ACTN</name>
<dbReference type="SUPFAM" id="SSF88946">
    <property type="entry name" value="Sigma2 domain of RNA polymerase sigma factors"/>
    <property type="match status" value="1"/>
</dbReference>
<dbReference type="EMBL" id="CP015961">
    <property type="protein sequence ID" value="ANI93006.1"/>
    <property type="molecule type" value="Genomic_DNA"/>
</dbReference>
<dbReference type="InterPro" id="IPR013325">
    <property type="entry name" value="RNA_pol_sigma_r2"/>
</dbReference>
<dbReference type="InterPro" id="IPR013249">
    <property type="entry name" value="RNA_pol_sigma70_r4_t2"/>
</dbReference>
<dbReference type="Proteomes" id="UP000186104">
    <property type="component" value="Chromosome"/>
</dbReference>
<sequence length="164" mass="17584">MQTRFDAFVREHGPTVLRVCRSLLGSGADAEDAWSETFLAALRAWDTLGSPSGTVNHQAWLVRVAKNKCVDTARQTARRPSPVADVPERLAQASSTDAGGHEIWEQVAALPEKQRLAVALHYFGGLSHVETAELTGSTPPAVRRASADGVAALRLSLAREEGTT</sequence>
<feature type="domain" description="RNA polymerase sigma-70 region 2" evidence="6">
    <location>
        <begin position="8"/>
        <end position="78"/>
    </location>
</feature>
<evidence type="ECO:0000313" key="8">
    <source>
        <dbReference type="EMBL" id="ANI93006.1"/>
    </source>
</evidence>
<gene>
    <name evidence="8" type="ORF">BJL86_2241</name>
</gene>
<evidence type="ECO:0000256" key="4">
    <source>
        <dbReference type="ARBA" id="ARBA00023125"/>
    </source>
</evidence>
<dbReference type="PANTHER" id="PTHR43133:SF8">
    <property type="entry name" value="RNA POLYMERASE SIGMA FACTOR HI_1459-RELATED"/>
    <property type="match status" value="1"/>
</dbReference>
<keyword evidence="3" id="KW-0731">Sigma factor</keyword>
<accession>A0A173LL01</accession>
<dbReference type="KEGG" id="dtm:BJL86_2241"/>
<proteinExistence type="inferred from homology"/>
<organism evidence="8 9">
    <name type="scientific">Dietzia timorensis</name>
    <dbReference type="NCBI Taxonomy" id="499555"/>
    <lineage>
        <taxon>Bacteria</taxon>
        <taxon>Bacillati</taxon>
        <taxon>Actinomycetota</taxon>
        <taxon>Actinomycetes</taxon>
        <taxon>Mycobacteriales</taxon>
        <taxon>Dietziaceae</taxon>
        <taxon>Dietzia</taxon>
    </lineage>
</organism>
<evidence type="ECO:0000256" key="3">
    <source>
        <dbReference type="ARBA" id="ARBA00023082"/>
    </source>
</evidence>
<dbReference type="Pfam" id="PF04542">
    <property type="entry name" value="Sigma70_r2"/>
    <property type="match status" value="1"/>
</dbReference>
<comment type="similarity">
    <text evidence="1">Belongs to the sigma-70 factor family. ECF subfamily.</text>
</comment>
<dbReference type="InterPro" id="IPR036388">
    <property type="entry name" value="WH-like_DNA-bd_sf"/>
</dbReference>
<reference evidence="8 9" key="1">
    <citation type="submission" date="2016-06" db="EMBL/GenBank/DDBJ databases">
        <title>Complete genome sequence of a saline-alkali tolerant type strain Dietzia timorensis ID05-A0528T.</title>
        <authorList>
            <person name="Wu X."/>
        </authorList>
    </citation>
    <scope>NUCLEOTIDE SEQUENCE [LARGE SCALE GENOMIC DNA]</scope>
    <source>
        <strain evidence="8 9">ID05-A0528</strain>
    </source>
</reference>
<evidence type="ECO:0000256" key="2">
    <source>
        <dbReference type="ARBA" id="ARBA00023015"/>
    </source>
</evidence>
<evidence type="ECO:0000256" key="1">
    <source>
        <dbReference type="ARBA" id="ARBA00010641"/>
    </source>
</evidence>
<keyword evidence="2" id="KW-0805">Transcription regulation</keyword>
<protein>
    <submittedName>
        <fullName evidence="8">Putative RNA polymerase sigma-D factor</fullName>
    </submittedName>
</protein>
<dbReference type="GO" id="GO:0016987">
    <property type="term" value="F:sigma factor activity"/>
    <property type="evidence" value="ECO:0007669"/>
    <property type="project" value="UniProtKB-KW"/>
</dbReference>
<dbReference type="OrthoDB" id="9803203at2"/>
<evidence type="ECO:0000256" key="5">
    <source>
        <dbReference type="ARBA" id="ARBA00023163"/>
    </source>
</evidence>
<dbReference type="InterPro" id="IPR013324">
    <property type="entry name" value="RNA_pol_sigma_r3/r4-like"/>
</dbReference>
<evidence type="ECO:0000259" key="7">
    <source>
        <dbReference type="Pfam" id="PF08281"/>
    </source>
</evidence>
<dbReference type="SUPFAM" id="SSF88659">
    <property type="entry name" value="Sigma3 and sigma4 domains of RNA polymerase sigma factors"/>
    <property type="match status" value="1"/>
</dbReference>
<dbReference type="RefSeq" id="WP_067476207.1">
    <property type="nucleotide sequence ID" value="NZ_CP015961.1"/>
</dbReference>
<dbReference type="InterPro" id="IPR014284">
    <property type="entry name" value="RNA_pol_sigma-70_dom"/>
</dbReference>
<dbReference type="Pfam" id="PF08281">
    <property type="entry name" value="Sigma70_r4_2"/>
    <property type="match status" value="1"/>
</dbReference>
<dbReference type="GO" id="GO:0006352">
    <property type="term" value="P:DNA-templated transcription initiation"/>
    <property type="evidence" value="ECO:0007669"/>
    <property type="project" value="InterPro"/>
</dbReference>
<dbReference type="PANTHER" id="PTHR43133">
    <property type="entry name" value="RNA POLYMERASE ECF-TYPE SIGMA FACTO"/>
    <property type="match status" value="1"/>
</dbReference>
<evidence type="ECO:0000313" key="9">
    <source>
        <dbReference type="Proteomes" id="UP000186104"/>
    </source>
</evidence>
<dbReference type="InterPro" id="IPR039425">
    <property type="entry name" value="RNA_pol_sigma-70-like"/>
</dbReference>
<keyword evidence="5" id="KW-0804">Transcription</keyword>
<dbReference type="STRING" id="499555.BJL86_2241"/>
<keyword evidence="4" id="KW-0238">DNA-binding</keyword>
<dbReference type="NCBIfam" id="TIGR02937">
    <property type="entry name" value="sigma70-ECF"/>
    <property type="match status" value="1"/>
</dbReference>
<dbReference type="Gene3D" id="1.10.10.10">
    <property type="entry name" value="Winged helix-like DNA-binding domain superfamily/Winged helix DNA-binding domain"/>
    <property type="match status" value="1"/>
</dbReference>
<dbReference type="InterPro" id="IPR007627">
    <property type="entry name" value="RNA_pol_sigma70_r2"/>
</dbReference>